<keyword evidence="3" id="KW-1185">Reference proteome</keyword>
<feature type="region of interest" description="Disordered" evidence="1">
    <location>
        <begin position="1"/>
        <end position="100"/>
    </location>
</feature>
<proteinExistence type="predicted"/>
<dbReference type="EMBL" id="MU151146">
    <property type="protein sequence ID" value="KAF9448908.1"/>
    <property type="molecule type" value="Genomic_DNA"/>
</dbReference>
<feature type="compositionally biased region" description="Basic and acidic residues" evidence="1">
    <location>
        <begin position="7"/>
        <end position="17"/>
    </location>
</feature>
<gene>
    <name evidence="2" type="ORF">P691DRAFT_594281</name>
</gene>
<evidence type="ECO:0000256" key="1">
    <source>
        <dbReference type="SAM" id="MobiDB-lite"/>
    </source>
</evidence>
<evidence type="ECO:0000313" key="3">
    <source>
        <dbReference type="Proteomes" id="UP000807342"/>
    </source>
</evidence>
<evidence type="ECO:0000313" key="2">
    <source>
        <dbReference type="EMBL" id="KAF9448908.1"/>
    </source>
</evidence>
<sequence>MPPKRKHTDDNSKETTRSTRSSTRNKATVAKTGAAESAPSKTTSKRSARGSLAGNREEDHEDSVEKQPAKRARTTKAVGRGKKQTKSSATMCVTLPDRSKTPINSANVVFVRAEFNCTTPATFHRFRIERATPKQKR</sequence>
<dbReference type="Proteomes" id="UP000807342">
    <property type="component" value="Unassembled WGS sequence"/>
</dbReference>
<protein>
    <submittedName>
        <fullName evidence="2">Uncharacterized protein</fullName>
    </submittedName>
</protein>
<feature type="compositionally biased region" description="Basic and acidic residues" evidence="1">
    <location>
        <begin position="55"/>
        <end position="68"/>
    </location>
</feature>
<name>A0A9P5XCL5_9AGAR</name>
<comment type="caution">
    <text evidence="2">The sequence shown here is derived from an EMBL/GenBank/DDBJ whole genome shotgun (WGS) entry which is preliminary data.</text>
</comment>
<accession>A0A9P5XCL5</accession>
<dbReference type="AlphaFoldDB" id="A0A9P5XCL5"/>
<organism evidence="2 3">
    <name type="scientific">Macrolepiota fuliginosa MF-IS2</name>
    <dbReference type="NCBI Taxonomy" id="1400762"/>
    <lineage>
        <taxon>Eukaryota</taxon>
        <taxon>Fungi</taxon>
        <taxon>Dikarya</taxon>
        <taxon>Basidiomycota</taxon>
        <taxon>Agaricomycotina</taxon>
        <taxon>Agaricomycetes</taxon>
        <taxon>Agaricomycetidae</taxon>
        <taxon>Agaricales</taxon>
        <taxon>Agaricineae</taxon>
        <taxon>Agaricaceae</taxon>
        <taxon>Macrolepiota</taxon>
    </lineage>
</organism>
<feature type="compositionally biased region" description="Basic residues" evidence="1">
    <location>
        <begin position="69"/>
        <end position="85"/>
    </location>
</feature>
<reference evidence="2" key="1">
    <citation type="submission" date="2020-11" db="EMBL/GenBank/DDBJ databases">
        <authorList>
            <consortium name="DOE Joint Genome Institute"/>
            <person name="Ahrendt S."/>
            <person name="Riley R."/>
            <person name="Andreopoulos W."/>
            <person name="Labutti K."/>
            <person name="Pangilinan J."/>
            <person name="Ruiz-Duenas F.J."/>
            <person name="Barrasa J.M."/>
            <person name="Sanchez-Garcia M."/>
            <person name="Camarero S."/>
            <person name="Miyauchi S."/>
            <person name="Serrano A."/>
            <person name="Linde D."/>
            <person name="Babiker R."/>
            <person name="Drula E."/>
            <person name="Ayuso-Fernandez I."/>
            <person name="Pacheco R."/>
            <person name="Padilla G."/>
            <person name="Ferreira P."/>
            <person name="Barriuso J."/>
            <person name="Kellner H."/>
            <person name="Castanera R."/>
            <person name="Alfaro M."/>
            <person name="Ramirez L."/>
            <person name="Pisabarro A.G."/>
            <person name="Kuo A."/>
            <person name="Tritt A."/>
            <person name="Lipzen A."/>
            <person name="He G."/>
            <person name="Yan M."/>
            <person name="Ng V."/>
            <person name="Cullen D."/>
            <person name="Martin F."/>
            <person name="Rosso M.-N."/>
            <person name="Henrissat B."/>
            <person name="Hibbett D."/>
            <person name="Martinez A.T."/>
            <person name="Grigoriev I.V."/>
        </authorList>
    </citation>
    <scope>NUCLEOTIDE SEQUENCE</scope>
    <source>
        <strain evidence="2">MF-IS2</strain>
    </source>
</reference>